<keyword evidence="2" id="KW-0812">Transmembrane</keyword>
<proteinExistence type="predicted"/>
<keyword evidence="2" id="KW-1133">Transmembrane helix</keyword>
<evidence type="ECO:0000256" key="1">
    <source>
        <dbReference type="SAM" id="MobiDB-lite"/>
    </source>
</evidence>
<evidence type="ECO:0000313" key="3">
    <source>
        <dbReference type="EMBL" id="NWX41255.1"/>
    </source>
</evidence>
<dbReference type="EMBL" id="VZSC01003139">
    <property type="protein sequence ID" value="NWX41255.1"/>
    <property type="molecule type" value="Genomic_DNA"/>
</dbReference>
<accession>A0A7K6W4K6</accession>
<dbReference type="GO" id="GO:0030314">
    <property type="term" value="C:junctional membrane complex"/>
    <property type="evidence" value="ECO:0007669"/>
    <property type="project" value="InterPro"/>
</dbReference>
<keyword evidence="4" id="KW-1185">Reference proteome</keyword>
<sequence>AGGRAGGGSPAPPEGEGRPASRGWARPAEQMEIGPLQRMAHEPDVELFKGYHSYAVRTSPVSPTADYEEELLPEPEPPSPEPQGEPQRPGGTPAPPQEREEKPAARAEAKPEPSRPKEPKQRPSPERRAAGRAEPAADRKTEARVPGRTEPKAGAKRGPAPAITAAAAQEAEECEEGPNTIVICMVILLNIGLAILFVHFLT</sequence>
<feature type="transmembrane region" description="Helical" evidence="2">
    <location>
        <begin position="180"/>
        <end position="201"/>
    </location>
</feature>
<evidence type="ECO:0000313" key="4">
    <source>
        <dbReference type="Proteomes" id="UP000516988"/>
    </source>
</evidence>
<dbReference type="OrthoDB" id="284854at2759"/>
<protein>
    <submittedName>
        <fullName evidence="3">JPH2 protein</fullName>
    </submittedName>
</protein>
<organism evidence="3 4">
    <name type="scientific">Steatornis caripensis</name>
    <name type="common">Oilbird</name>
    <dbReference type="NCBI Taxonomy" id="48435"/>
    <lineage>
        <taxon>Eukaryota</taxon>
        <taxon>Metazoa</taxon>
        <taxon>Chordata</taxon>
        <taxon>Craniata</taxon>
        <taxon>Vertebrata</taxon>
        <taxon>Euteleostomi</taxon>
        <taxon>Archelosauria</taxon>
        <taxon>Archosauria</taxon>
        <taxon>Dinosauria</taxon>
        <taxon>Saurischia</taxon>
        <taxon>Theropoda</taxon>
        <taxon>Coelurosauria</taxon>
        <taxon>Aves</taxon>
        <taxon>Neognathae</taxon>
        <taxon>Neoaves</taxon>
        <taxon>Strisores</taxon>
        <taxon>Caprimulgiformes</taxon>
        <taxon>Steatornithidae</taxon>
        <taxon>Steatornis</taxon>
    </lineage>
</organism>
<dbReference type="PANTHER" id="PTHR23085:SF26">
    <property type="entry name" value="JUNCTOPHILIN-2"/>
    <property type="match status" value="1"/>
</dbReference>
<dbReference type="PANTHER" id="PTHR23085">
    <property type="entry name" value="GH28348P"/>
    <property type="match status" value="1"/>
</dbReference>
<comment type="caution">
    <text evidence="3">The sequence shown here is derived from an EMBL/GenBank/DDBJ whole genome shotgun (WGS) entry which is preliminary data.</text>
</comment>
<dbReference type="InterPro" id="IPR017191">
    <property type="entry name" value="Junctophilin"/>
</dbReference>
<name>A0A7K6W4K6_STECA</name>
<dbReference type="GO" id="GO:0005789">
    <property type="term" value="C:endoplasmic reticulum membrane"/>
    <property type="evidence" value="ECO:0007669"/>
    <property type="project" value="TreeGrafter"/>
</dbReference>
<dbReference type="GO" id="GO:0005886">
    <property type="term" value="C:plasma membrane"/>
    <property type="evidence" value="ECO:0007669"/>
    <property type="project" value="TreeGrafter"/>
</dbReference>
<dbReference type="Proteomes" id="UP000516988">
    <property type="component" value="Unassembled WGS sequence"/>
</dbReference>
<feature type="region of interest" description="Disordered" evidence="1">
    <location>
        <begin position="1"/>
        <end position="39"/>
    </location>
</feature>
<evidence type="ECO:0000256" key="2">
    <source>
        <dbReference type="SAM" id="Phobius"/>
    </source>
</evidence>
<feature type="compositionally biased region" description="Pro residues" evidence="1">
    <location>
        <begin position="74"/>
        <end position="83"/>
    </location>
</feature>
<dbReference type="AlphaFoldDB" id="A0A7K6W4K6"/>
<reference evidence="3 4" key="1">
    <citation type="submission" date="2019-09" db="EMBL/GenBank/DDBJ databases">
        <title>Bird 10,000 Genomes (B10K) Project - Family phase.</title>
        <authorList>
            <person name="Zhang G."/>
        </authorList>
    </citation>
    <scope>NUCLEOTIDE SEQUENCE [LARGE SCALE GENOMIC DNA]</scope>
    <source>
        <strain evidence="3">OUT-0004</strain>
    </source>
</reference>
<dbReference type="GO" id="GO:0016529">
    <property type="term" value="C:sarcoplasmic reticulum"/>
    <property type="evidence" value="ECO:0007669"/>
    <property type="project" value="TreeGrafter"/>
</dbReference>
<feature type="region of interest" description="Disordered" evidence="1">
    <location>
        <begin position="55"/>
        <end position="163"/>
    </location>
</feature>
<gene>
    <name evidence="3" type="primary">Jph2_0</name>
    <name evidence="3" type="ORF">STECAR_R03329</name>
</gene>
<keyword evidence="2" id="KW-0472">Membrane</keyword>
<feature type="non-terminal residue" evidence="3">
    <location>
        <position position="202"/>
    </location>
</feature>
<feature type="non-terminal residue" evidence="3">
    <location>
        <position position="1"/>
    </location>
</feature>
<feature type="compositionally biased region" description="Basic and acidic residues" evidence="1">
    <location>
        <begin position="97"/>
        <end position="153"/>
    </location>
</feature>